<evidence type="ECO:0000313" key="2">
    <source>
        <dbReference type="Proteomes" id="UP000287233"/>
    </source>
</evidence>
<dbReference type="EMBL" id="CP034928">
    <property type="protein sequence ID" value="QAA77292.1"/>
    <property type="molecule type" value="Genomic_DNA"/>
</dbReference>
<reference evidence="2" key="1">
    <citation type="submission" date="2018-12" db="EMBL/GenBank/DDBJ databases">
        <title>Complete genome sequence of an uncultured bacterium of the candidate phylum Bipolaricaulota.</title>
        <authorList>
            <person name="Kadnikov V.V."/>
            <person name="Mardanov A.V."/>
            <person name="Beletsky A.V."/>
            <person name="Frank Y.A."/>
            <person name="Karnachuk O.V."/>
            <person name="Ravin N.V."/>
        </authorList>
    </citation>
    <scope>NUCLEOTIDE SEQUENCE [LARGE SCALE GENOMIC DNA]</scope>
</reference>
<dbReference type="AlphaFoldDB" id="A0A410FWD2"/>
<evidence type="ECO:0000313" key="1">
    <source>
        <dbReference type="EMBL" id="QAA77292.1"/>
    </source>
</evidence>
<proteinExistence type="predicted"/>
<accession>A0A410FWD2</accession>
<protein>
    <submittedName>
        <fullName evidence="1">Uncharacterized protein</fullName>
    </submittedName>
</protein>
<name>A0A410FWD2_BIPS1</name>
<sequence>MKRALAIAVALCTIGVGAFGLGTFSGKWEGGITLLPTPTLTKNTLTINYTDFGLTFTGVLSLLGGSADTFTASVKGMFGPFSVSGKMNFDFDNPAYLGGELSTGFDFGGVGLSLLVNHYMAQQSPPCGDFPAGPNLKYTFTGTLAPFTVKAIFWDCCTGTFFYNLNVGLKGVGLCCGVTFDVVFDFLKTGFNYLQFSLKDFAAICCGISFDATIKFTIDQKIVTITPKFAGIGDACFTVFADIPTDAEYLPALEIYGWAIRCTLADCNYLEWVHAVDVTYLTAAGYTFVGDSNEYFKLGFCGAGCCGGQWKADLAVYFQSDTPGAGLFGIVALGFNLQLPIMSNLTVTVGFSNPPTTLTLGWTFTF</sequence>
<gene>
    <name evidence="1" type="ORF">BIP78_1526</name>
</gene>
<dbReference type="Proteomes" id="UP000287233">
    <property type="component" value="Chromosome"/>
</dbReference>
<organism evidence="1 2">
    <name type="scientific">Bipolaricaulis sibiricus</name>
    <dbReference type="NCBI Taxonomy" id="2501609"/>
    <lineage>
        <taxon>Bacteria</taxon>
        <taxon>Candidatus Bipolaricaulota</taxon>
        <taxon>Candidatus Bipolaricaulia</taxon>
        <taxon>Candidatus Bipolaricaulales</taxon>
        <taxon>Candidatus Bipolaricaulaceae</taxon>
        <taxon>Candidatus Bipolaricaulis</taxon>
    </lineage>
</organism>
<dbReference type="KEGG" id="bih:BIP78_1526"/>